<dbReference type="PANTHER" id="PTHR34580:SF1">
    <property type="entry name" value="PROTEIN PAFC"/>
    <property type="match status" value="1"/>
</dbReference>
<evidence type="ECO:0000259" key="2">
    <source>
        <dbReference type="Pfam" id="PF13280"/>
    </source>
</evidence>
<dbReference type="SUPFAM" id="SSF46785">
    <property type="entry name" value="Winged helix' DNA-binding domain"/>
    <property type="match status" value="1"/>
</dbReference>
<dbReference type="AlphaFoldDB" id="A0A839K1E1"/>
<dbReference type="Pfam" id="PF08279">
    <property type="entry name" value="HTH_11"/>
    <property type="match status" value="1"/>
</dbReference>
<proteinExistence type="predicted"/>
<keyword evidence="4" id="KW-1185">Reference proteome</keyword>
<protein>
    <submittedName>
        <fullName evidence="3">WYL domain-containing protein</fullName>
    </submittedName>
</protein>
<dbReference type="PANTHER" id="PTHR34580">
    <property type="match status" value="1"/>
</dbReference>
<dbReference type="InterPro" id="IPR036390">
    <property type="entry name" value="WH_DNA-bd_sf"/>
</dbReference>
<evidence type="ECO:0000313" key="3">
    <source>
        <dbReference type="EMBL" id="MBB2183446.1"/>
    </source>
</evidence>
<dbReference type="InterPro" id="IPR051534">
    <property type="entry name" value="CBASS_pafABC_assoc_protein"/>
</dbReference>
<dbReference type="EMBL" id="JACEGA010000001">
    <property type="protein sequence ID" value="MBB2183446.1"/>
    <property type="molecule type" value="Genomic_DNA"/>
</dbReference>
<dbReference type="InterPro" id="IPR013196">
    <property type="entry name" value="HTH_11"/>
</dbReference>
<name>A0A839K1E1_9FIRM</name>
<feature type="domain" description="Helix-turn-helix type 11" evidence="1">
    <location>
        <begin position="5"/>
        <end position="57"/>
    </location>
</feature>
<evidence type="ECO:0000259" key="1">
    <source>
        <dbReference type="Pfam" id="PF08279"/>
    </source>
</evidence>
<comment type="caution">
    <text evidence="3">The sequence shown here is derived from an EMBL/GenBank/DDBJ whole genome shotgun (WGS) entry which is preliminary data.</text>
</comment>
<dbReference type="RefSeq" id="WP_228353102.1">
    <property type="nucleotide sequence ID" value="NZ_JACEGA010000001.1"/>
</dbReference>
<organism evidence="3 4">
    <name type="scientific">Variimorphobacter saccharofermentans</name>
    <dbReference type="NCBI Taxonomy" id="2755051"/>
    <lineage>
        <taxon>Bacteria</taxon>
        <taxon>Bacillati</taxon>
        <taxon>Bacillota</taxon>
        <taxon>Clostridia</taxon>
        <taxon>Lachnospirales</taxon>
        <taxon>Lachnospiraceae</taxon>
        <taxon>Variimorphobacter</taxon>
    </lineage>
</organism>
<accession>A0A839K1E1</accession>
<dbReference type="Gene3D" id="1.10.10.10">
    <property type="entry name" value="Winged helix-like DNA-binding domain superfamily/Winged helix DNA-binding domain"/>
    <property type="match status" value="1"/>
</dbReference>
<gene>
    <name evidence="3" type="ORF">H0486_11205</name>
</gene>
<sequence length="290" mass="33589">MRVHRLIRILMKLDQEGKVKAHDMAEALEVSCRTIYRDIDILCEAGYPIITTTGQKGGITFVEGYKLNLDQSNAALKTLITHLYAMPDQEKLVNAIESGLNLKYMSKDKASDENKQKILIDQKSWWEEDTTEIDLQPIMKALFLQHKLNIQYIQSDGSQSNRVIAPYGLVLKYTSWYVVAYCYMRNEIRTFNCGRVKHIDLLQESYTIPDDFVLKNYWTLSVKSFKKSRNEEEYYPVEIMVPKRFGSIFANYDIIGIKKEGDSIIGMIDLHKKECAQEDIRALLCYGQIL</sequence>
<evidence type="ECO:0000313" key="4">
    <source>
        <dbReference type="Proteomes" id="UP000574276"/>
    </source>
</evidence>
<dbReference type="InterPro" id="IPR036388">
    <property type="entry name" value="WH-like_DNA-bd_sf"/>
</dbReference>
<dbReference type="Pfam" id="PF13280">
    <property type="entry name" value="WYL"/>
    <property type="match status" value="1"/>
</dbReference>
<feature type="domain" description="WYL" evidence="2">
    <location>
        <begin position="135"/>
        <end position="200"/>
    </location>
</feature>
<reference evidence="3 4" key="1">
    <citation type="submission" date="2020-07" db="EMBL/GenBank/DDBJ databases">
        <title>Characterization and genome sequencing of isolate MD1, a novel member within the family Lachnospiraceae.</title>
        <authorList>
            <person name="Rettenmaier R."/>
            <person name="Di Bello L."/>
            <person name="Zinser C."/>
            <person name="Scheitz K."/>
            <person name="Liebl W."/>
            <person name="Zverlov V."/>
        </authorList>
    </citation>
    <scope>NUCLEOTIDE SEQUENCE [LARGE SCALE GENOMIC DNA]</scope>
    <source>
        <strain evidence="3 4">MD1</strain>
    </source>
</reference>
<dbReference type="InterPro" id="IPR026881">
    <property type="entry name" value="WYL_dom"/>
</dbReference>
<dbReference type="PROSITE" id="PS52050">
    <property type="entry name" value="WYL"/>
    <property type="match status" value="1"/>
</dbReference>
<dbReference type="Proteomes" id="UP000574276">
    <property type="component" value="Unassembled WGS sequence"/>
</dbReference>